<dbReference type="Pfam" id="PF00348">
    <property type="entry name" value="polyprenyl_synt"/>
    <property type="match status" value="1"/>
</dbReference>
<dbReference type="InterPro" id="IPR000092">
    <property type="entry name" value="Polyprenyl_synt"/>
</dbReference>
<dbReference type="RefSeq" id="WP_150416337.1">
    <property type="nucleotide sequence ID" value="NZ_VYQF01000007.1"/>
</dbReference>
<reference evidence="7 8" key="1">
    <citation type="submission" date="2019-09" db="EMBL/GenBank/DDBJ databases">
        <title>Draft genome sequence of Ginsengibacter sp. BR5-29.</title>
        <authorList>
            <person name="Im W.-T."/>
        </authorList>
    </citation>
    <scope>NUCLEOTIDE SEQUENCE [LARGE SCALE GENOMIC DNA]</scope>
    <source>
        <strain evidence="7 8">BR5-29</strain>
    </source>
</reference>
<dbReference type="GO" id="GO:0046872">
    <property type="term" value="F:metal ion binding"/>
    <property type="evidence" value="ECO:0007669"/>
    <property type="project" value="UniProtKB-KW"/>
</dbReference>
<proteinExistence type="inferred from homology"/>
<keyword evidence="4" id="KW-0479">Metal-binding</keyword>
<gene>
    <name evidence="7" type="ORF">FW778_18435</name>
</gene>
<evidence type="ECO:0000256" key="5">
    <source>
        <dbReference type="ARBA" id="ARBA00022842"/>
    </source>
</evidence>
<dbReference type="InterPro" id="IPR033749">
    <property type="entry name" value="Polyprenyl_synt_CS"/>
</dbReference>
<protein>
    <submittedName>
        <fullName evidence="7">Polyprenyl synthetase family protein</fullName>
    </submittedName>
</protein>
<organism evidence="7 8">
    <name type="scientific">Ginsengibacter hankyongi</name>
    <dbReference type="NCBI Taxonomy" id="2607284"/>
    <lineage>
        <taxon>Bacteria</taxon>
        <taxon>Pseudomonadati</taxon>
        <taxon>Bacteroidota</taxon>
        <taxon>Chitinophagia</taxon>
        <taxon>Chitinophagales</taxon>
        <taxon>Chitinophagaceae</taxon>
        <taxon>Ginsengibacter</taxon>
    </lineage>
</organism>
<evidence type="ECO:0000256" key="3">
    <source>
        <dbReference type="ARBA" id="ARBA00022679"/>
    </source>
</evidence>
<dbReference type="EMBL" id="VYQF01000007">
    <property type="protein sequence ID" value="KAA9036595.1"/>
    <property type="molecule type" value="Genomic_DNA"/>
</dbReference>
<sequence length="320" mass="36404">MKFSKDLIAEELNIFEQKFSQSVKSNTPLLDRIMKYIIKRKGKQLRPMFVFLSAKLHGTINESTYRAAALVELLHTATLVHDDVVDESLERRGFFSINALWKNKIAVLVGDYLLSKGLLLSTGAGDFKHLHILSEAVKQMSEGELLQLEKSRKLNLKEETYFEIIRSKTASLLSSACAVGAWSTTNDETITEKMKLFGEKAGIAFQIKDDLFDYGNEDIGKPTGNDLKEKKLTLPLIYTLNNIDASEKRKIIYIIKNQNKDAAKIKYVLQKVVETGGIKYAAKKMVEYRDEALKVLSEFPESDIRKGLEELVMYTTDRKY</sequence>
<keyword evidence="5" id="KW-0460">Magnesium</keyword>
<dbReference type="GO" id="GO:0008299">
    <property type="term" value="P:isoprenoid biosynthetic process"/>
    <property type="evidence" value="ECO:0007669"/>
    <property type="project" value="InterPro"/>
</dbReference>
<accession>A0A5J5ID36</accession>
<dbReference type="PANTHER" id="PTHR12001">
    <property type="entry name" value="GERANYLGERANYL PYROPHOSPHATE SYNTHASE"/>
    <property type="match status" value="1"/>
</dbReference>
<evidence type="ECO:0000313" key="7">
    <source>
        <dbReference type="EMBL" id="KAA9036595.1"/>
    </source>
</evidence>
<evidence type="ECO:0000256" key="4">
    <source>
        <dbReference type="ARBA" id="ARBA00022723"/>
    </source>
</evidence>
<keyword evidence="3 6" id="KW-0808">Transferase</keyword>
<dbReference type="AlphaFoldDB" id="A0A5J5ID36"/>
<comment type="cofactor">
    <cofactor evidence="1">
        <name>Mg(2+)</name>
        <dbReference type="ChEBI" id="CHEBI:18420"/>
    </cofactor>
</comment>
<dbReference type="GO" id="GO:0004659">
    <property type="term" value="F:prenyltransferase activity"/>
    <property type="evidence" value="ECO:0007669"/>
    <property type="project" value="InterPro"/>
</dbReference>
<dbReference type="CDD" id="cd00685">
    <property type="entry name" value="Trans_IPPS_HT"/>
    <property type="match status" value="1"/>
</dbReference>
<keyword evidence="8" id="KW-1185">Reference proteome</keyword>
<evidence type="ECO:0000256" key="1">
    <source>
        <dbReference type="ARBA" id="ARBA00001946"/>
    </source>
</evidence>
<evidence type="ECO:0000313" key="8">
    <source>
        <dbReference type="Proteomes" id="UP000326903"/>
    </source>
</evidence>
<evidence type="ECO:0000256" key="6">
    <source>
        <dbReference type="RuleBase" id="RU004466"/>
    </source>
</evidence>
<dbReference type="Gene3D" id="1.10.600.10">
    <property type="entry name" value="Farnesyl Diphosphate Synthase"/>
    <property type="match status" value="1"/>
</dbReference>
<comment type="similarity">
    <text evidence="2 6">Belongs to the FPP/GGPP synthase family.</text>
</comment>
<dbReference type="PROSITE" id="PS00723">
    <property type="entry name" value="POLYPRENYL_SYNTHASE_1"/>
    <property type="match status" value="1"/>
</dbReference>
<dbReference type="InterPro" id="IPR008949">
    <property type="entry name" value="Isoprenoid_synthase_dom_sf"/>
</dbReference>
<comment type="caution">
    <text evidence="7">The sequence shown here is derived from an EMBL/GenBank/DDBJ whole genome shotgun (WGS) entry which is preliminary data.</text>
</comment>
<dbReference type="SUPFAM" id="SSF48576">
    <property type="entry name" value="Terpenoid synthases"/>
    <property type="match status" value="1"/>
</dbReference>
<evidence type="ECO:0000256" key="2">
    <source>
        <dbReference type="ARBA" id="ARBA00006706"/>
    </source>
</evidence>
<dbReference type="PANTHER" id="PTHR12001:SF69">
    <property type="entry name" value="ALL TRANS-POLYPRENYL-DIPHOSPHATE SYNTHASE PDSS1"/>
    <property type="match status" value="1"/>
</dbReference>
<dbReference type="Proteomes" id="UP000326903">
    <property type="component" value="Unassembled WGS sequence"/>
</dbReference>
<name>A0A5J5ID36_9BACT</name>
<dbReference type="SFLD" id="SFLDS00005">
    <property type="entry name" value="Isoprenoid_Synthase_Type_I"/>
    <property type="match status" value="1"/>
</dbReference>